<gene>
    <name evidence="6" type="ORF">IV500_18060</name>
</gene>
<sequence>MNSPDFGARSPRVVAVVVSYNRRELLGKTLQGIAGGSLLPDVVVVVDNASTDGSAGSVRDTQLPYLVDLVEFSVNLGGAGGFTAGIERAVRKHSADLVWVMDDDTEPHRQSLSALVDAWQNYSPAPERRPALLASRVVWVDGRDHPMNTMGPRIGATREQKRLAQRVNAMPIRSASFVSAMMSGAAIREHGLPRADYFIWNDDFEFTTRLSRFADAIQVPASVVTHHTAKFGSSDVDPGPRFFYDVRNKLWTFSRSRSLAGWEKFLYSGATLRMWIRALARSGKRRVLLDGLVRGGRAALHAPRPNSEVFAGIYPIAELTAAGGPETRVQAAADHPPSAHGTPQAQLSQQPGAARADLPFSLLMPVYANDSAERFRRAFDSASWQQSVPPHEIVIVQDGPVGPELEGVLSGLSELTTIPVQRVILAEHAGLTAALSIGLTRCSYDVVARADADDVCLPHRFQRQLPLIAAGADLVGAGMQEIGGSESELLAVRTVPVGAAAIRRASAMRNPINHPTAVFRVSAVQRVGGYQHVPQAEDYWLWMRMLAAGATVENVNEPLVLYRVSAGSYERRGGLGIFRAELTLQSRLLAAGYISRLQYLRNIVVRGGYRFLPTPLRMGSYRNLVAPAARTAHGTQPTAHRED</sequence>
<name>A0A931CTS1_9MICC</name>
<dbReference type="Gene3D" id="3.90.550.10">
    <property type="entry name" value="Spore Coat Polysaccharide Biosynthesis Protein SpsA, Chain A"/>
    <property type="match status" value="2"/>
</dbReference>
<evidence type="ECO:0000256" key="3">
    <source>
        <dbReference type="ARBA" id="ARBA00022679"/>
    </source>
</evidence>
<evidence type="ECO:0000256" key="1">
    <source>
        <dbReference type="ARBA" id="ARBA00006739"/>
    </source>
</evidence>
<evidence type="ECO:0000256" key="2">
    <source>
        <dbReference type="ARBA" id="ARBA00022676"/>
    </source>
</evidence>
<keyword evidence="7" id="KW-1185">Reference proteome</keyword>
<organism evidence="6 7">
    <name type="scientific">Arthrobacter terrae</name>
    <dbReference type="NCBI Taxonomy" id="2935737"/>
    <lineage>
        <taxon>Bacteria</taxon>
        <taxon>Bacillati</taxon>
        <taxon>Actinomycetota</taxon>
        <taxon>Actinomycetes</taxon>
        <taxon>Micrococcales</taxon>
        <taxon>Micrococcaceae</taxon>
        <taxon>Arthrobacter</taxon>
    </lineage>
</organism>
<dbReference type="EMBL" id="JADNYM010000027">
    <property type="protein sequence ID" value="MBG0741274.1"/>
    <property type="molecule type" value="Genomic_DNA"/>
</dbReference>
<comment type="similarity">
    <text evidence="1">Belongs to the glycosyltransferase 2 family.</text>
</comment>
<evidence type="ECO:0000256" key="4">
    <source>
        <dbReference type="SAM" id="MobiDB-lite"/>
    </source>
</evidence>
<evidence type="ECO:0000259" key="5">
    <source>
        <dbReference type="Pfam" id="PF00535"/>
    </source>
</evidence>
<accession>A0A931CTS1</accession>
<dbReference type="AlphaFoldDB" id="A0A931CTS1"/>
<feature type="region of interest" description="Disordered" evidence="4">
    <location>
        <begin position="326"/>
        <end position="350"/>
    </location>
</feature>
<dbReference type="InterPro" id="IPR050834">
    <property type="entry name" value="Glycosyltransf_2"/>
</dbReference>
<evidence type="ECO:0000313" key="7">
    <source>
        <dbReference type="Proteomes" id="UP000655366"/>
    </source>
</evidence>
<feature type="compositionally biased region" description="Polar residues" evidence="4">
    <location>
        <begin position="341"/>
        <end position="350"/>
    </location>
</feature>
<dbReference type="SUPFAM" id="SSF53448">
    <property type="entry name" value="Nucleotide-diphospho-sugar transferases"/>
    <property type="match status" value="2"/>
</dbReference>
<feature type="domain" description="Glycosyltransferase 2-like" evidence="5">
    <location>
        <begin position="16"/>
        <end position="122"/>
    </location>
</feature>
<proteinExistence type="inferred from homology"/>
<dbReference type="PANTHER" id="PTHR43685">
    <property type="entry name" value="GLYCOSYLTRANSFERASE"/>
    <property type="match status" value="1"/>
</dbReference>
<keyword evidence="2" id="KW-0328">Glycosyltransferase</keyword>
<dbReference type="InterPro" id="IPR001173">
    <property type="entry name" value="Glyco_trans_2-like"/>
</dbReference>
<dbReference type="RefSeq" id="WP_196398205.1">
    <property type="nucleotide sequence ID" value="NZ_JADNYM010000027.1"/>
</dbReference>
<comment type="caution">
    <text evidence="6">The sequence shown here is derived from an EMBL/GenBank/DDBJ whole genome shotgun (WGS) entry which is preliminary data.</text>
</comment>
<dbReference type="Pfam" id="PF00535">
    <property type="entry name" value="Glycos_transf_2"/>
    <property type="match status" value="2"/>
</dbReference>
<keyword evidence="3" id="KW-0808">Transferase</keyword>
<feature type="domain" description="Glycosyltransferase 2-like" evidence="5">
    <location>
        <begin position="361"/>
        <end position="489"/>
    </location>
</feature>
<evidence type="ECO:0000313" key="6">
    <source>
        <dbReference type="EMBL" id="MBG0741274.1"/>
    </source>
</evidence>
<protein>
    <submittedName>
        <fullName evidence="6">Glycosyltransferase</fullName>
    </submittedName>
</protein>
<reference evidence="6 7" key="1">
    <citation type="submission" date="2020-11" db="EMBL/GenBank/DDBJ databases">
        <title>Arthrobacter antarcticus sp. nov., isolated from Antarctic Soil.</title>
        <authorList>
            <person name="Li J."/>
        </authorList>
    </citation>
    <scope>NUCLEOTIDE SEQUENCE [LARGE SCALE GENOMIC DNA]</scope>
    <source>
        <strain evidence="6 7">Z1-20</strain>
    </source>
</reference>
<dbReference type="PANTHER" id="PTHR43685:SF5">
    <property type="entry name" value="GLYCOSYLTRANSFERASE EPSE-RELATED"/>
    <property type="match status" value="1"/>
</dbReference>
<dbReference type="Proteomes" id="UP000655366">
    <property type="component" value="Unassembled WGS sequence"/>
</dbReference>
<dbReference type="InterPro" id="IPR029044">
    <property type="entry name" value="Nucleotide-diphossugar_trans"/>
</dbReference>
<dbReference type="GO" id="GO:0016757">
    <property type="term" value="F:glycosyltransferase activity"/>
    <property type="evidence" value="ECO:0007669"/>
    <property type="project" value="UniProtKB-KW"/>
</dbReference>